<evidence type="ECO:0000256" key="3">
    <source>
        <dbReference type="ARBA" id="ARBA00022512"/>
    </source>
</evidence>
<dbReference type="GO" id="GO:0009277">
    <property type="term" value="C:fungal-type cell wall"/>
    <property type="evidence" value="ECO:0007669"/>
    <property type="project" value="InterPro"/>
</dbReference>
<keyword evidence="3 7" id="KW-0134">Cell wall</keyword>
<dbReference type="InterPro" id="IPR019778">
    <property type="entry name" value="Class_I_Hydrophobin_CS"/>
</dbReference>
<sequence>MFFKAAVISSLAILAAANQPTKTVTVTAPASTVTTISQCNTGDAQCCNTVESASSSGAAALLGLLGIVLSDVTALVGTGCTPISVIGVGSGANCAQQPVCCTDNSFNGLINIGCTPISL</sequence>
<dbReference type="Proteomes" id="UP000054279">
    <property type="component" value="Unassembled WGS sequence"/>
</dbReference>
<dbReference type="OrthoDB" id="4225815at2759"/>
<feature type="chain" id="PRO_5013986924" description="Hydrophobin" evidence="7">
    <location>
        <begin position="18"/>
        <end position="119"/>
    </location>
</feature>
<dbReference type="AlphaFoldDB" id="A0A0C9U6M0"/>
<dbReference type="SMART" id="SM00075">
    <property type="entry name" value="HYDRO"/>
    <property type="match status" value="1"/>
</dbReference>
<evidence type="ECO:0000256" key="1">
    <source>
        <dbReference type="ARBA" id="ARBA00004191"/>
    </source>
</evidence>
<evidence type="ECO:0000256" key="5">
    <source>
        <dbReference type="ARBA" id="ARBA00022729"/>
    </source>
</evidence>
<keyword evidence="4 7" id="KW-0964">Secreted</keyword>
<gene>
    <name evidence="8" type="ORF">M422DRAFT_33114</name>
</gene>
<name>A0A0C9U6M0_SPHS4</name>
<comment type="subcellular location">
    <subcellularLocation>
        <location evidence="1 7">Secreted</location>
        <location evidence="1 7">Cell wall</location>
    </subcellularLocation>
</comment>
<dbReference type="CDD" id="cd23507">
    <property type="entry name" value="hydrophobin_I"/>
    <property type="match status" value="1"/>
</dbReference>
<dbReference type="EMBL" id="KN837158">
    <property type="protein sequence ID" value="KIJ38668.1"/>
    <property type="molecule type" value="Genomic_DNA"/>
</dbReference>
<keyword evidence="6 7" id="KW-1015">Disulfide bond</keyword>
<reference evidence="8 9" key="1">
    <citation type="submission" date="2014-06" db="EMBL/GenBank/DDBJ databases">
        <title>Evolutionary Origins and Diversification of the Mycorrhizal Mutualists.</title>
        <authorList>
            <consortium name="DOE Joint Genome Institute"/>
            <consortium name="Mycorrhizal Genomics Consortium"/>
            <person name="Kohler A."/>
            <person name="Kuo A."/>
            <person name="Nagy L.G."/>
            <person name="Floudas D."/>
            <person name="Copeland A."/>
            <person name="Barry K.W."/>
            <person name="Cichocki N."/>
            <person name="Veneault-Fourrey C."/>
            <person name="LaButti K."/>
            <person name="Lindquist E.A."/>
            <person name="Lipzen A."/>
            <person name="Lundell T."/>
            <person name="Morin E."/>
            <person name="Murat C."/>
            <person name="Riley R."/>
            <person name="Ohm R."/>
            <person name="Sun H."/>
            <person name="Tunlid A."/>
            <person name="Henrissat B."/>
            <person name="Grigoriev I.V."/>
            <person name="Hibbett D.S."/>
            <person name="Martin F."/>
        </authorList>
    </citation>
    <scope>NUCLEOTIDE SEQUENCE [LARGE SCALE GENOMIC DNA]</scope>
    <source>
        <strain evidence="8 9">SS14</strain>
    </source>
</reference>
<dbReference type="InterPro" id="IPR001338">
    <property type="entry name" value="Class_I_Hydrophobin"/>
</dbReference>
<dbReference type="HOGENOM" id="CLU_105134_1_1_1"/>
<dbReference type="Pfam" id="PF01185">
    <property type="entry name" value="Hydrophobin"/>
    <property type="match status" value="1"/>
</dbReference>
<accession>A0A0C9U6M0</accession>
<keyword evidence="5 7" id="KW-0732">Signal</keyword>
<evidence type="ECO:0000256" key="2">
    <source>
        <dbReference type="ARBA" id="ARBA00010446"/>
    </source>
</evidence>
<dbReference type="GO" id="GO:0005199">
    <property type="term" value="F:structural constituent of cell wall"/>
    <property type="evidence" value="ECO:0007669"/>
    <property type="project" value="InterPro"/>
</dbReference>
<evidence type="ECO:0000256" key="6">
    <source>
        <dbReference type="ARBA" id="ARBA00023157"/>
    </source>
</evidence>
<organism evidence="8 9">
    <name type="scientific">Sphaerobolus stellatus (strain SS14)</name>
    <dbReference type="NCBI Taxonomy" id="990650"/>
    <lineage>
        <taxon>Eukaryota</taxon>
        <taxon>Fungi</taxon>
        <taxon>Dikarya</taxon>
        <taxon>Basidiomycota</taxon>
        <taxon>Agaricomycotina</taxon>
        <taxon>Agaricomycetes</taxon>
        <taxon>Phallomycetidae</taxon>
        <taxon>Geastrales</taxon>
        <taxon>Sphaerobolaceae</taxon>
        <taxon>Sphaerobolus</taxon>
    </lineage>
</organism>
<comment type="similarity">
    <text evidence="2 7">Belongs to the fungal hydrophobin family.</text>
</comment>
<evidence type="ECO:0000313" key="8">
    <source>
        <dbReference type="EMBL" id="KIJ38668.1"/>
    </source>
</evidence>
<evidence type="ECO:0000313" key="9">
    <source>
        <dbReference type="Proteomes" id="UP000054279"/>
    </source>
</evidence>
<evidence type="ECO:0000256" key="7">
    <source>
        <dbReference type="RuleBase" id="RU365009"/>
    </source>
</evidence>
<protein>
    <recommendedName>
        <fullName evidence="7">Hydrophobin</fullName>
    </recommendedName>
</protein>
<evidence type="ECO:0000256" key="4">
    <source>
        <dbReference type="ARBA" id="ARBA00022525"/>
    </source>
</evidence>
<feature type="signal peptide" evidence="7">
    <location>
        <begin position="1"/>
        <end position="17"/>
    </location>
</feature>
<keyword evidence="9" id="KW-1185">Reference proteome</keyword>
<dbReference type="PROSITE" id="PS00956">
    <property type="entry name" value="HYDROPHOBIN"/>
    <property type="match status" value="1"/>
</dbReference>
<proteinExistence type="inferred from homology"/>